<dbReference type="RefSeq" id="WP_124695262.1">
    <property type="nucleotide sequence ID" value="NZ_JBHUFE010000039.1"/>
</dbReference>
<gene>
    <name evidence="2" type="ORF">EH198_09255</name>
</gene>
<dbReference type="Gene3D" id="2.60.120.40">
    <property type="match status" value="1"/>
</dbReference>
<sequence length="1152" mass="122090">MADFNEQLPQWDAAGIEPPATKKTNGWAVDDKPPAGWLNWLFNRIYKVVSEIRTVFSAHKADNTAHITGAERTTWNNKVDKVAGKQLSTEDYSTTEKNKLAGIAASAEVNQNAFTTVAVSGQSSVVADSKTDTLTIAAGTGITVTTDANTDTITVTATGNQTPGAHASSHLTGGSDPIAKATTSTDGLMPASAMADLAAVKAGQGRVDLSQTLGPGLSVLAADQNGSELDLVVSGRTLVNILGNSGNFELDSNSDGVANGWTKFTSGTYSLETTNVSTGLKAQKITSTAGDPNVTSRNVYQNIAVEAGKTYVAVANLATDGITIGMMRIELPTLVDVSQSTSGIIFIKFTPSTTGTYTFRLFNRAVVGDVGWVQFDSVGIYEVDAALYARIGVDITAANIRDYLPHVDGKQHVQGVAITKQGRNLLPSVPEGLNAAATTNGPYDLTMVATGPSQTNTMSIPVIPGQTYTVSIEMAGSNALLGYNFYDSNGTQVGSYGTWLGATGSKVFTVPANVTRARVVLNSNGAGTLTFKNWMLVLGDASALPPSFTPTEPQSVVLPVTLGQVGDVKDSVYNSGTEWMYVERIKKNVLLDGAISWVFDVDYAGFKRVKFNNGLVWASTKGTASRYDGKLLKNDGTKDPSTEADTFLIHSSGYFFLNIADTDSGWAEAINPNSNAIKALANGWKANANNGTVYTSWISILDGSAPATNTEAWVAANKAPGWTAWASLDYALANATAPVPVADAEGSITLHPGGNQISVDTGVIQREKATFAFSGTAYRINQLGFPASASLLSKRGGKLLAVYKEEDLFTKYGVINDAAANGNFRIGIEQTDYDPTKDYYVTYIALDKYALTSSVTETIATYRTGLGGVASDLVQSVAELRQADDRQDFAIDYAEAKTDNLRVDFTAHQVDYIRHPAYAGTAGTATAYTATLSPAPASLPEGFGITIVPHAANGANPTLNINGLGAVALKDQKGVSLAAGFLVLGYPYSFRKIGSDFRLDNGNGVINPWGDNTSASRPIVWASRNASNQSCTSMAWTNIIFDTTSTEQYIDYNATTGAVTIQQSGWYKFYAKALLQGYAANNQAQLRFLHNVVTSHTVDVRIQATLTDLLLNGEALLFCNSGDVLNTQVYVTSNATVRMGSDVTVLQVVKVA</sequence>
<protein>
    <recommendedName>
        <fullName evidence="4">Tail fiber protein</fullName>
    </recommendedName>
</protein>
<name>A0A3N9PZL4_9BACL</name>
<reference evidence="2 3" key="1">
    <citation type="submission" date="2018-11" db="EMBL/GenBank/DDBJ databases">
        <title>Genome sequence of strain 7197.</title>
        <authorList>
            <person name="Gao J."/>
            <person name="Sun J."/>
        </authorList>
    </citation>
    <scope>NUCLEOTIDE SEQUENCE [LARGE SCALE GENOMIC DNA]</scope>
    <source>
        <strain evidence="2 3">7197</strain>
    </source>
</reference>
<dbReference type="OrthoDB" id="2667186at2"/>
<dbReference type="Proteomes" id="UP000282529">
    <property type="component" value="Unassembled WGS sequence"/>
</dbReference>
<proteinExistence type="predicted"/>
<accession>A0A3N9PZL4</accession>
<dbReference type="EMBL" id="RQPI01000004">
    <property type="protein sequence ID" value="RQW11852.1"/>
    <property type="molecule type" value="Genomic_DNA"/>
</dbReference>
<evidence type="ECO:0008006" key="4">
    <source>
        <dbReference type="Google" id="ProtNLM"/>
    </source>
</evidence>
<dbReference type="InterPro" id="IPR008983">
    <property type="entry name" value="Tumour_necrosis_fac-like_dom"/>
</dbReference>
<feature type="region of interest" description="Disordered" evidence="1">
    <location>
        <begin position="1"/>
        <end position="29"/>
    </location>
</feature>
<comment type="caution">
    <text evidence="2">The sequence shown here is derived from an EMBL/GenBank/DDBJ whole genome shotgun (WGS) entry which is preliminary data.</text>
</comment>
<organism evidence="2 3">
    <name type="scientific">Paenibacillus rhizophilus</name>
    <dbReference type="NCBI Taxonomy" id="1850366"/>
    <lineage>
        <taxon>Bacteria</taxon>
        <taxon>Bacillati</taxon>
        <taxon>Bacillota</taxon>
        <taxon>Bacilli</taxon>
        <taxon>Bacillales</taxon>
        <taxon>Paenibacillaceae</taxon>
        <taxon>Paenibacillus</taxon>
    </lineage>
</organism>
<keyword evidence="3" id="KW-1185">Reference proteome</keyword>
<evidence type="ECO:0000256" key="1">
    <source>
        <dbReference type="SAM" id="MobiDB-lite"/>
    </source>
</evidence>
<evidence type="ECO:0000313" key="2">
    <source>
        <dbReference type="EMBL" id="RQW11852.1"/>
    </source>
</evidence>
<dbReference type="AlphaFoldDB" id="A0A3N9PZL4"/>
<evidence type="ECO:0000313" key="3">
    <source>
        <dbReference type="Proteomes" id="UP000282529"/>
    </source>
</evidence>